<keyword evidence="10" id="KW-1185">Reference proteome</keyword>
<evidence type="ECO:0000259" key="8">
    <source>
        <dbReference type="Pfam" id="PF02687"/>
    </source>
</evidence>
<feature type="transmembrane region" description="Helical" evidence="7">
    <location>
        <begin position="720"/>
        <end position="742"/>
    </location>
</feature>
<name>A0ABR7ETC9_9FIRM</name>
<feature type="transmembrane region" description="Helical" evidence="7">
    <location>
        <begin position="284"/>
        <end position="308"/>
    </location>
</feature>
<evidence type="ECO:0000313" key="10">
    <source>
        <dbReference type="Proteomes" id="UP000647235"/>
    </source>
</evidence>
<evidence type="ECO:0000256" key="7">
    <source>
        <dbReference type="SAM" id="Phobius"/>
    </source>
</evidence>
<dbReference type="Proteomes" id="UP000647235">
    <property type="component" value="Unassembled WGS sequence"/>
</dbReference>
<feature type="domain" description="ABC3 transporter permease C-terminal" evidence="8">
    <location>
        <begin position="191"/>
        <end position="315"/>
    </location>
</feature>
<keyword evidence="2" id="KW-1003">Cell membrane</keyword>
<evidence type="ECO:0000313" key="9">
    <source>
        <dbReference type="EMBL" id="MBC5664544.1"/>
    </source>
</evidence>
<keyword evidence="5 7" id="KW-0472">Membrane</keyword>
<dbReference type="RefSeq" id="WP_186855522.1">
    <property type="nucleotide sequence ID" value="NZ_JACOOY010000004.1"/>
</dbReference>
<comment type="similarity">
    <text evidence="6">Belongs to the ABC-4 integral membrane protein family.</text>
</comment>
<protein>
    <submittedName>
        <fullName evidence="9">ABC transporter permease</fullName>
    </submittedName>
</protein>
<dbReference type="InterPro" id="IPR050250">
    <property type="entry name" value="Macrolide_Exporter_MacB"/>
</dbReference>
<feature type="transmembrane region" description="Helical" evidence="7">
    <location>
        <begin position="189"/>
        <end position="210"/>
    </location>
</feature>
<gene>
    <name evidence="9" type="ORF">H8S07_04515</name>
</gene>
<evidence type="ECO:0000256" key="5">
    <source>
        <dbReference type="ARBA" id="ARBA00023136"/>
    </source>
</evidence>
<comment type="subcellular location">
    <subcellularLocation>
        <location evidence="1">Cell membrane</location>
        <topology evidence="1">Multi-pass membrane protein</topology>
    </subcellularLocation>
</comment>
<accession>A0ABR7ETC9</accession>
<dbReference type="EMBL" id="JACOOY010000004">
    <property type="protein sequence ID" value="MBC5664544.1"/>
    <property type="molecule type" value="Genomic_DNA"/>
</dbReference>
<organism evidence="9 10">
    <name type="scientific">Dorea hominis</name>
    <dbReference type="NCBI Taxonomy" id="2763040"/>
    <lineage>
        <taxon>Bacteria</taxon>
        <taxon>Bacillati</taxon>
        <taxon>Bacillota</taxon>
        <taxon>Clostridia</taxon>
        <taxon>Lachnospirales</taxon>
        <taxon>Lachnospiraceae</taxon>
        <taxon>Dorea</taxon>
    </lineage>
</organism>
<proteinExistence type="inferred from homology"/>
<feature type="domain" description="ABC3 transporter permease C-terminal" evidence="8">
    <location>
        <begin position="675"/>
        <end position="788"/>
    </location>
</feature>
<dbReference type="InterPro" id="IPR003838">
    <property type="entry name" value="ABC3_permease_C"/>
</dbReference>
<evidence type="ECO:0000256" key="3">
    <source>
        <dbReference type="ARBA" id="ARBA00022692"/>
    </source>
</evidence>
<keyword evidence="3 7" id="KW-0812">Transmembrane</keyword>
<sequence>MKTEFTPSDCYVDDLSEWQINLLRNDPQIKWIALQQGMHDLYGRNGQRVLLTKNDDTAITMMTKITDGRLPEKTGEIVAERWVLLNLGIEPVINQEVNVINEETGKEKKFKLVGILSDSYGNKKYGLLDLYTVMENNSTDTYLAYLRFQDSVNYESQVKTLQKKLGVSREQIKECPAREKLGELHLIDVGIISVLLVICMVAFYGIYRIAVLSRVQQYGILRAIGMKRKQLYKMILLELYDIYCVSVPIGILGGLGVAWLVLFVSGDRSTEVYLCNETVKFRMIIPAWQIIECVVVIFLFISVLGYLLGKKVTQYSVIDTIVGKETEAGKRLFYIQNAHGKMGTLFRMSCKYIMKDLKTSGFVILTICLGITLFTGLAYKAKILKLYREDTREMYYLNGEYALTMLYFDDVRAGISRQNVEKIENLEGIKAVKTSSGLPIRVIDEDGIERNDTYYNERNEALEELYGYGKSGYDGKNQIYKSMLMGYNSAALKALQEYVIEGSFNPDDIGEDEVILSVLRIDDTKNNEMPGFYKEGIPLMEYHVGDEISIKYRKDLKTNSNEYETLEDYDAEYIYKTYRVKAIVSFPYMFDCNKIQYPLLITADQYVQKIAPESGIQCMYCDGDTDTDLSQQDFLEQQLIRIGSENSDISTRSLITEKKQNEMFYRKQMVYIYGISIIVFILVMINIINNFRYRMQKRTREICMLRAIGMSVAMIKRVMLFENLILGLVAVLTAFVFSHPVLKYLYEVSDMRAFGHEFRFAYTEFLVVAMGTVVICIFLSFGILKSWKIKQIIEIMGSFE</sequence>
<keyword evidence="4 7" id="KW-1133">Transmembrane helix</keyword>
<feature type="transmembrane region" description="Helical" evidence="7">
    <location>
        <begin position="361"/>
        <end position="379"/>
    </location>
</feature>
<feature type="transmembrane region" description="Helical" evidence="7">
    <location>
        <begin position="231"/>
        <end position="264"/>
    </location>
</feature>
<dbReference type="PANTHER" id="PTHR30572">
    <property type="entry name" value="MEMBRANE COMPONENT OF TRANSPORTER-RELATED"/>
    <property type="match status" value="1"/>
</dbReference>
<evidence type="ECO:0000256" key="6">
    <source>
        <dbReference type="ARBA" id="ARBA00038076"/>
    </source>
</evidence>
<comment type="caution">
    <text evidence="9">The sequence shown here is derived from an EMBL/GenBank/DDBJ whole genome shotgun (WGS) entry which is preliminary data.</text>
</comment>
<evidence type="ECO:0000256" key="2">
    <source>
        <dbReference type="ARBA" id="ARBA00022475"/>
    </source>
</evidence>
<feature type="transmembrane region" description="Helical" evidence="7">
    <location>
        <begin position="762"/>
        <end position="784"/>
    </location>
</feature>
<feature type="transmembrane region" description="Helical" evidence="7">
    <location>
        <begin position="670"/>
        <end position="688"/>
    </location>
</feature>
<dbReference type="Pfam" id="PF02687">
    <property type="entry name" value="FtsX"/>
    <property type="match status" value="2"/>
</dbReference>
<dbReference type="PANTHER" id="PTHR30572:SF4">
    <property type="entry name" value="ABC TRANSPORTER PERMEASE YTRF"/>
    <property type="match status" value="1"/>
</dbReference>
<evidence type="ECO:0000256" key="1">
    <source>
        <dbReference type="ARBA" id="ARBA00004651"/>
    </source>
</evidence>
<evidence type="ECO:0000256" key="4">
    <source>
        <dbReference type="ARBA" id="ARBA00022989"/>
    </source>
</evidence>
<reference evidence="9 10" key="1">
    <citation type="submission" date="2020-08" db="EMBL/GenBank/DDBJ databases">
        <title>Genome public.</title>
        <authorList>
            <person name="Liu C."/>
            <person name="Sun Q."/>
        </authorList>
    </citation>
    <scope>NUCLEOTIDE SEQUENCE [LARGE SCALE GENOMIC DNA]</scope>
    <source>
        <strain evidence="9 10">NSJ-36</strain>
    </source>
</reference>